<organism evidence="2 3">
    <name type="scientific">Hymenobacter guriensis</name>
    <dbReference type="NCBI Taxonomy" id="2793065"/>
    <lineage>
        <taxon>Bacteria</taxon>
        <taxon>Pseudomonadati</taxon>
        <taxon>Bacteroidota</taxon>
        <taxon>Cytophagia</taxon>
        <taxon>Cytophagales</taxon>
        <taxon>Hymenobacteraceae</taxon>
        <taxon>Hymenobacter</taxon>
    </lineage>
</organism>
<accession>A0ABS0L702</accession>
<proteinExistence type="predicted"/>
<dbReference type="RefSeq" id="WP_196956321.1">
    <property type="nucleotide sequence ID" value="NZ_JADWYK010000012.1"/>
</dbReference>
<sequence>MRFPLIPVRLTPVARRGSLLLLLLLLAAAAHAQVLLRGTVIDADTREPLPFVSIGVSGTSLGTASNENGEFTLSVPSLPRTLVVSELSHQKDTVRVTSAAAPLTLELRTASITLPEVKVGSYPFQLVDRAYRRLLRDNRQKFYGKAFYRQTTRINGAPTELQEVIWNVKSNSSRIEGTTIAQGRYAGVPTVNNFSNFSVYTRMYGLFNPDSTVSLALLSPNTFQNYLLELKGIVAGADSLKAGVAEIDFETRPEIKYRAKGTVWIDAETYQVLRYLVSTPSFTGTSTNPTQKFSNPEMQYDMAFQEAASPDAVAPLTYMKTSLTADLTQPGKATLPVSVQTLTFFYDTSTTPTDLPYTRASLDDRDLDAIRSVKYNPEFWENNSVVKRTPLEDEVIAAFEKRGAFGTMVKKAPTKAAPRR</sequence>
<keyword evidence="1" id="KW-0732">Signal</keyword>
<evidence type="ECO:0000256" key="1">
    <source>
        <dbReference type="SAM" id="SignalP"/>
    </source>
</evidence>
<evidence type="ECO:0000313" key="3">
    <source>
        <dbReference type="Proteomes" id="UP000601099"/>
    </source>
</evidence>
<dbReference type="Pfam" id="PF13715">
    <property type="entry name" value="CarbopepD_reg_2"/>
    <property type="match status" value="1"/>
</dbReference>
<dbReference type="EMBL" id="JADWYK010000012">
    <property type="protein sequence ID" value="MBG8555298.1"/>
    <property type="molecule type" value="Genomic_DNA"/>
</dbReference>
<name>A0ABS0L702_9BACT</name>
<dbReference type="Gene3D" id="2.60.40.1120">
    <property type="entry name" value="Carboxypeptidase-like, regulatory domain"/>
    <property type="match status" value="1"/>
</dbReference>
<protein>
    <submittedName>
        <fullName evidence="2">Carboxypeptidase-like regulatory domain-containing protein</fullName>
    </submittedName>
</protein>
<evidence type="ECO:0000313" key="2">
    <source>
        <dbReference type="EMBL" id="MBG8555298.1"/>
    </source>
</evidence>
<feature type="chain" id="PRO_5045638539" evidence="1">
    <location>
        <begin position="33"/>
        <end position="420"/>
    </location>
</feature>
<feature type="signal peptide" evidence="1">
    <location>
        <begin position="1"/>
        <end position="32"/>
    </location>
</feature>
<dbReference type="SUPFAM" id="SSF49464">
    <property type="entry name" value="Carboxypeptidase regulatory domain-like"/>
    <property type="match status" value="1"/>
</dbReference>
<dbReference type="Proteomes" id="UP000601099">
    <property type="component" value="Unassembled WGS sequence"/>
</dbReference>
<gene>
    <name evidence="2" type="ORF">I5L79_17240</name>
</gene>
<comment type="caution">
    <text evidence="2">The sequence shown here is derived from an EMBL/GenBank/DDBJ whole genome shotgun (WGS) entry which is preliminary data.</text>
</comment>
<dbReference type="InterPro" id="IPR008969">
    <property type="entry name" value="CarboxyPept-like_regulatory"/>
</dbReference>
<keyword evidence="3" id="KW-1185">Reference proteome</keyword>
<reference evidence="2 3" key="1">
    <citation type="submission" date="2020-11" db="EMBL/GenBank/DDBJ databases">
        <title>Hymenobacter sp.</title>
        <authorList>
            <person name="Kim M.K."/>
        </authorList>
    </citation>
    <scope>NUCLEOTIDE SEQUENCE [LARGE SCALE GENOMIC DNA]</scope>
    <source>
        <strain evidence="2 3">BT594</strain>
    </source>
</reference>